<dbReference type="Pfam" id="PF13484">
    <property type="entry name" value="Fer4_16"/>
    <property type="match status" value="1"/>
</dbReference>
<dbReference type="PANTHER" id="PTHR30002:SF4">
    <property type="entry name" value="EPOXYQUEUOSINE REDUCTASE"/>
    <property type="match status" value="1"/>
</dbReference>
<keyword evidence="2" id="KW-0963">Cytoplasm</keyword>
<keyword evidence="9" id="KW-0411">Iron-sulfur</keyword>
<keyword evidence="3" id="KW-0819">tRNA processing</keyword>
<keyword evidence="8" id="KW-0408">Iron</keyword>
<keyword evidence="1" id="KW-0004">4Fe-4S</keyword>
<dbReference type="Proteomes" id="UP000637980">
    <property type="component" value="Unassembled WGS sequence"/>
</dbReference>
<gene>
    <name evidence="11" type="primary">queG</name>
    <name evidence="11" type="ORF">GCM10007094_11120</name>
</gene>
<dbReference type="NCBIfam" id="TIGR00276">
    <property type="entry name" value="tRNA epoxyqueuosine(34) reductase QueG"/>
    <property type="match status" value="1"/>
</dbReference>
<dbReference type="InterPro" id="IPR000357">
    <property type="entry name" value="HEAT"/>
</dbReference>
<evidence type="ECO:0000256" key="6">
    <source>
        <dbReference type="ARBA" id="ARBA00022785"/>
    </source>
</evidence>
<evidence type="ECO:0000256" key="4">
    <source>
        <dbReference type="ARBA" id="ARBA00022723"/>
    </source>
</evidence>
<dbReference type="InterPro" id="IPR013542">
    <property type="entry name" value="QueG_DUF1730"/>
</dbReference>
<dbReference type="PROSITE" id="PS50077">
    <property type="entry name" value="HEAT_REPEAT"/>
    <property type="match status" value="1"/>
</dbReference>
<dbReference type="SUPFAM" id="SSF46548">
    <property type="entry name" value="alpha-helical ferredoxin"/>
    <property type="match status" value="1"/>
</dbReference>
<keyword evidence="5" id="KW-0677">Repeat</keyword>
<reference evidence="12" key="1">
    <citation type="journal article" date="2019" name="Int. J. Syst. Evol. Microbiol.">
        <title>The Global Catalogue of Microorganisms (GCM) 10K type strain sequencing project: providing services to taxonomists for standard genome sequencing and annotation.</title>
        <authorList>
            <consortium name="The Broad Institute Genomics Platform"/>
            <consortium name="The Broad Institute Genome Sequencing Center for Infectious Disease"/>
            <person name="Wu L."/>
            <person name="Ma J."/>
        </authorList>
    </citation>
    <scope>NUCLEOTIDE SEQUENCE [LARGE SCALE GENOMIC DNA]</scope>
    <source>
        <strain evidence="12">KCTC 12861</strain>
    </source>
</reference>
<evidence type="ECO:0000313" key="11">
    <source>
        <dbReference type="EMBL" id="GHB24838.1"/>
    </source>
</evidence>
<dbReference type="InterPro" id="IPR016024">
    <property type="entry name" value="ARM-type_fold"/>
</dbReference>
<evidence type="ECO:0000256" key="8">
    <source>
        <dbReference type="ARBA" id="ARBA00023004"/>
    </source>
</evidence>
<evidence type="ECO:0000256" key="7">
    <source>
        <dbReference type="ARBA" id="ARBA00023002"/>
    </source>
</evidence>
<keyword evidence="7" id="KW-0560">Oxidoreductase</keyword>
<dbReference type="InterPro" id="IPR017900">
    <property type="entry name" value="4Fe4S_Fe_S_CS"/>
</dbReference>
<evidence type="ECO:0000256" key="2">
    <source>
        <dbReference type="ARBA" id="ARBA00022490"/>
    </source>
</evidence>
<evidence type="ECO:0000313" key="12">
    <source>
        <dbReference type="Proteomes" id="UP000637980"/>
    </source>
</evidence>
<feature type="domain" description="4Fe-4S ferredoxin-type" evidence="10">
    <location>
        <begin position="128"/>
        <end position="157"/>
    </location>
</feature>
<dbReference type="Pfam" id="PF02985">
    <property type="entry name" value="HEAT"/>
    <property type="match status" value="1"/>
</dbReference>
<sequence>MPETEVRRSSPLELWPEARSIIMLAMNYGPDVDPMEMRNKPDKAHISVYARNRDYHDIMKGKLKELASLLVSKGGGDVKVFVDTAPVMEKPLAHSAGLGWQGKHSNIVSRELGSWFFLGSIFSTLDLPLDESEVDHCGNCTRCLTICPTSAFPAPYQVDANRCISYLTIEHHGPIPLEFRKPIGNRIYGCDDCLSVCPWNKFAQSASEAKLQAREDLMEPALSDLLQLDDPTFRKFFSGSPVKRIGRNRFIRNCLIAAGNSGEENLIPIVLEHLQDEDETVRATAVWATAQLVSAADFETHKSASLTNEQSELVKAEWEQETSSYGASV</sequence>
<evidence type="ECO:0000259" key="10">
    <source>
        <dbReference type="PROSITE" id="PS51379"/>
    </source>
</evidence>
<dbReference type="PROSITE" id="PS00198">
    <property type="entry name" value="4FE4S_FER_1"/>
    <property type="match status" value="1"/>
</dbReference>
<organism evidence="11 12">
    <name type="scientific">Pseudovibrio japonicus</name>
    <dbReference type="NCBI Taxonomy" id="366534"/>
    <lineage>
        <taxon>Bacteria</taxon>
        <taxon>Pseudomonadati</taxon>
        <taxon>Pseudomonadota</taxon>
        <taxon>Alphaproteobacteria</taxon>
        <taxon>Hyphomicrobiales</taxon>
        <taxon>Stappiaceae</taxon>
        <taxon>Pseudovibrio</taxon>
    </lineage>
</organism>
<proteinExistence type="predicted"/>
<dbReference type="Pfam" id="PF08331">
    <property type="entry name" value="QueG_DUF1730"/>
    <property type="match status" value="1"/>
</dbReference>
<dbReference type="EMBL" id="BMXE01000002">
    <property type="protein sequence ID" value="GHB24838.1"/>
    <property type="molecule type" value="Genomic_DNA"/>
</dbReference>
<dbReference type="Gene3D" id="3.30.70.20">
    <property type="match status" value="1"/>
</dbReference>
<comment type="caution">
    <text evidence="11">The sequence shown here is derived from an EMBL/GenBank/DDBJ whole genome shotgun (WGS) entry which is preliminary data.</text>
</comment>
<keyword evidence="12" id="KW-1185">Reference proteome</keyword>
<accession>A0ABQ3E4M0</accession>
<protein>
    <submittedName>
        <fullName evidence="11">Epoxyqueuosine reductase</fullName>
    </submittedName>
</protein>
<evidence type="ECO:0000256" key="5">
    <source>
        <dbReference type="ARBA" id="ARBA00022737"/>
    </source>
</evidence>
<keyword evidence="6" id="KW-0671">Queuosine biosynthesis</keyword>
<evidence type="ECO:0000256" key="1">
    <source>
        <dbReference type="ARBA" id="ARBA00022485"/>
    </source>
</evidence>
<dbReference type="PANTHER" id="PTHR30002">
    <property type="entry name" value="EPOXYQUEUOSINE REDUCTASE"/>
    <property type="match status" value="1"/>
</dbReference>
<dbReference type="InterPro" id="IPR004453">
    <property type="entry name" value="QueG"/>
</dbReference>
<keyword evidence="4" id="KW-0479">Metal-binding</keyword>
<name>A0ABQ3E4M0_9HYPH</name>
<evidence type="ECO:0000256" key="9">
    <source>
        <dbReference type="ARBA" id="ARBA00023014"/>
    </source>
</evidence>
<dbReference type="InterPro" id="IPR011989">
    <property type="entry name" value="ARM-like"/>
</dbReference>
<dbReference type="InterPro" id="IPR021133">
    <property type="entry name" value="HEAT_type_2"/>
</dbReference>
<dbReference type="InterPro" id="IPR017896">
    <property type="entry name" value="4Fe4S_Fe-S-bd"/>
</dbReference>
<evidence type="ECO:0000256" key="3">
    <source>
        <dbReference type="ARBA" id="ARBA00022694"/>
    </source>
</evidence>
<dbReference type="Gene3D" id="1.25.10.10">
    <property type="entry name" value="Leucine-rich Repeat Variant"/>
    <property type="match status" value="1"/>
</dbReference>
<dbReference type="SUPFAM" id="SSF48371">
    <property type="entry name" value="ARM repeat"/>
    <property type="match status" value="1"/>
</dbReference>
<dbReference type="PROSITE" id="PS51379">
    <property type="entry name" value="4FE4S_FER_2"/>
    <property type="match status" value="1"/>
</dbReference>